<evidence type="ECO:0000313" key="15">
    <source>
        <dbReference type="EMBL" id="KAE8248056.1"/>
    </source>
</evidence>
<accession>A0A8T8STK5</accession>
<evidence type="ECO:0000259" key="12">
    <source>
        <dbReference type="PROSITE" id="PS50175"/>
    </source>
</evidence>
<evidence type="ECO:0000256" key="6">
    <source>
        <dbReference type="ARBA" id="ARBA00022801"/>
    </source>
</evidence>
<dbReference type="Gene3D" id="3.30.70.270">
    <property type="match status" value="2"/>
</dbReference>
<dbReference type="Pfam" id="PF17921">
    <property type="entry name" value="Integrase_H2C2"/>
    <property type="match status" value="1"/>
</dbReference>
<dbReference type="Gene3D" id="3.30.420.10">
    <property type="entry name" value="Ribonuclease H-like superfamily/Ribonuclease H"/>
    <property type="match status" value="1"/>
</dbReference>
<dbReference type="SUPFAM" id="SSF56672">
    <property type="entry name" value="DNA/RNA polymerases"/>
    <property type="match status" value="2"/>
</dbReference>
<dbReference type="GO" id="GO:0003964">
    <property type="term" value="F:RNA-directed DNA polymerase activity"/>
    <property type="evidence" value="ECO:0007669"/>
    <property type="project" value="UniProtKB-KW"/>
</dbReference>
<feature type="compositionally biased region" description="Basic and acidic residues" evidence="11">
    <location>
        <begin position="31"/>
        <end position="46"/>
    </location>
</feature>
<sequence length="1814" mass="198514">MRQLGLQVPEFMATPAGVHEGDQDDDPDDTTGEHSCESPLRAKDTVDQDGVLHPGVSPLGNDSMAAIPPPAIAPAPNIRHGQPPACRQEMIGLYHGDPYRLEAFLSRIRDVLRSDGDNPVWIASVMRTIPIALRGNAAKWHEGLSDERAKELKSFVAWATTMRKSFKVNTTLQRKQARDRQWVPAQEYVAEYYFDKLRALRQAFGYDQPDEKLVGEIKDGFPPSFVTMLRLPREHPTLDDLVEEMGEYEPHWRSINRVPPPPDPDTTHTSAAVVTVPATPSALSRLQTQAMVRSASAPSLPAVRPLTAAAAPASRAPPPVSSGMSPMAAAYDPSRVIPAANREVRKYRVEGRTTPIRLDRPCGKCGGDHFNFEHVHLVPQVRLLEVDDDDDYPFEEGIGPSAYAAQPANHGEMEEGRNTSENVSCFNSMENGLAPSMSNSHGQVTSAHDDSTALPVSTSDEQGTLFLVNRPILSTPRTLRPNESVPALSQPKRAFGNVVALPRQVAAGTGQGYRSHIPLTTHIRVNDTDGRALSTLVDTGATLSCIDASLLQRMGGRPSGPPMKIQGIGSSQTLGWATLPVFLHATDRHGLHVHLEFHQDFHVLPAFPPGLCLGLDFIVGYDVSLSPTRGRGRIGQYTFPVHEKLAGPYAKDAELCAAVDVVVPAGFQAWVPVDASCLAPGVDYTITPRLSVTPDETVRLTGPVGLLNHGTRQHVLLGNYGSSSFMIERGTIIADAVGARIGDLQSPSAQVFTAGVPDSTPLPPPMPNIAEDSDDAALPIDVFDGIDVAEGTLTQDAVTVLVDDSFRVGITSDGQPHASVVELLRSFQDAFALDGRPGRIEDHDMTINLLPDAVLPPEPPRRASPEKRAAMDAAIEQLLDWEVIEPSQSPVSFPVVMIKQNGKWRFCVDYRQLNSKTVPDRYPLPTIDAIFQTLTGKKWFSSLDAIRGYHQLGVAAEDRWKTAFVCHRGLYQYKRVPFGLRNAPAIFQRLMDKVLGSLRWQQAVVYIDDAVIATDTLEAHNSALATLLQNAMSVGLEFSPAKCTFAVPSLTLLGRKVSGAGVAIWADRAQAVQVLARPTTLQELYHALGLFGYYRAFIHKFAEKAAPLTRLLKGWKYDFEALRAAVANPPVLAHPDPSRPYILYTDASKDALAAILHQVSTAHTPVVVSDAAARVNTLSVPDLPSDFARERWNAWLCEDRHFGPILRSIRSDPASVPDWVVREDVLVRRSDDRVALPAAGLSTVLKRIHDEGGHFGFWKTFLAVSRHFWRPQLSTSVRAWVKHCDRCRQTKTAPKTGVLDISQDPTLPFDHVSIDLIYGFPRSRSGNDAALVVQDLFSRMILLAPCTKEITAEGVAAILSDRVLRFGWRPRRIVSDSEARVSGSIMSQLCASLGAVGTPSSPYHQQANSVERAVQTVQRVLQVLALDSKAHWDRRLLPAVELAMNGSPSTVTGQRPFDLVFLSHPPVVHAVFDADEHLGVSSFSERLADAQERLEEARRHIAVARTEQKRRFDHRRAQPSLIVPGMRAWIRLRDRPVAGASEDKLDAQKLGPFPILEVISAHRVRLDLPDDMGIDPVLSIEQLDLEPLADDPFAADRLVPSAHPRSPFALDAAASARRTRSPDPNSIGSGDEEAAVPSLPPRARRPPLGLQDFQVGTIKASPSAALQDMLHGPLFKPHTLQEGDTLLTLTERPVAFISRLTSVAECKLVAAELELVCLAWAYQKFSHLLEGVICTVVTDHAPMERMLRSTSSIAYGPIITRCRAILMPHLANLRFVYRPGPRHTNVDALSRLPITTVDQGRPTLLGGDVLAGSQ</sequence>
<evidence type="ECO:0000256" key="10">
    <source>
        <dbReference type="SAM" id="Coils"/>
    </source>
</evidence>
<dbReference type="Gene3D" id="3.10.10.10">
    <property type="entry name" value="HIV Type 1 Reverse Transcriptase, subunit A, domain 1"/>
    <property type="match status" value="1"/>
</dbReference>
<evidence type="ECO:0000313" key="16">
    <source>
        <dbReference type="Proteomes" id="UP000077671"/>
    </source>
</evidence>
<proteinExistence type="predicted"/>
<dbReference type="InterPro" id="IPR000477">
    <property type="entry name" value="RT_dom"/>
</dbReference>
<protein>
    <recommendedName>
        <fullName evidence="1">RNA-directed DNA polymerase</fullName>
        <ecNumber evidence="1">2.7.7.49</ecNumber>
    </recommendedName>
</protein>
<evidence type="ECO:0000256" key="3">
    <source>
        <dbReference type="ARBA" id="ARBA00022695"/>
    </source>
</evidence>
<evidence type="ECO:0000259" key="14">
    <source>
        <dbReference type="PROSITE" id="PS50994"/>
    </source>
</evidence>
<keyword evidence="4" id="KW-0540">Nuclease</keyword>
<dbReference type="Gene3D" id="2.40.70.10">
    <property type="entry name" value="Acid Proteases"/>
    <property type="match status" value="1"/>
</dbReference>
<dbReference type="InterPro" id="IPR001584">
    <property type="entry name" value="Integrase_cat-core"/>
</dbReference>
<dbReference type="GO" id="GO:0003723">
    <property type="term" value="F:RNA binding"/>
    <property type="evidence" value="ECO:0007669"/>
    <property type="project" value="UniProtKB-KW"/>
</dbReference>
<feature type="domain" description="Integrase catalytic" evidence="14">
    <location>
        <begin position="1304"/>
        <end position="1464"/>
    </location>
</feature>
<dbReference type="PROSITE" id="PS50878">
    <property type="entry name" value="RT_POL"/>
    <property type="match status" value="1"/>
</dbReference>
<dbReference type="InterPro" id="IPR043128">
    <property type="entry name" value="Rev_trsase/Diguanyl_cyclase"/>
</dbReference>
<dbReference type="InterPro" id="IPR050951">
    <property type="entry name" value="Retrovirus_Pol_polyprotein"/>
</dbReference>
<keyword evidence="2" id="KW-0808">Transferase</keyword>
<keyword evidence="3" id="KW-0548">Nucleotidyltransferase</keyword>
<dbReference type="InterPro" id="IPR043502">
    <property type="entry name" value="DNA/RNA_pol_sf"/>
</dbReference>
<dbReference type="InterPro" id="IPR021109">
    <property type="entry name" value="Peptidase_aspartic_dom_sf"/>
</dbReference>
<dbReference type="InterPro" id="IPR041373">
    <property type="entry name" value="RT_RNaseH"/>
</dbReference>
<evidence type="ECO:0000256" key="5">
    <source>
        <dbReference type="ARBA" id="ARBA00022759"/>
    </source>
</evidence>
<dbReference type="Proteomes" id="UP000077671">
    <property type="component" value="Unassembled WGS sequence"/>
</dbReference>
<feature type="compositionally biased region" description="Polar residues" evidence="11">
    <location>
        <begin position="437"/>
        <end position="446"/>
    </location>
</feature>
<keyword evidence="9" id="KW-0511">Multifunctional enzyme</keyword>
<feature type="region of interest" description="Disordered" evidence="11">
    <location>
        <begin position="1612"/>
        <end position="1647"/>
    </location>
</feature>
<evidence type="ECO:0000256" key="4">
    <source>
        <dbReference type="ARBA" id="ARBA00022722"/>
    </source>
</evidence>
<keyword evidence="10" id="KW-0175">Coiled coil</keyword>
<dbReference type="InterPro" id="IPR012337">
    <property type="entry name" value="RNaseH-like_sf"/>
</dbReference>
<evidence type="ECO:0000256" key="2">
    <source>
        <dbReference type="ARBA" id="ARBA00022679"/>
    </source>
</evidence>
<dbReference type="PANTHER" id="PTHR37984">
    <property type="entry name" value="PROTEIN CBG26694"/>
    <property type="match status" value="1"/>
</dbReference>
<dbReference type="PANTHER" id="PTHR37984:SF5">
    <property type="entry name" value="PROTEIN NYNRIN-LIKE"/>
    <property type="match status" value="1"/>
</dbReference>
<feature type="domain" description="Reverse transcriptase" evidence="13">
    <location>
        <begin position="879"/>
        <end position="1057"/>
    </location>
</feature>
<dbReference type="Gene3D" id="1.10.340.70">
    <property type="match status" value="1"/>
</dbReference>
<dbReference type="InterPro" id="IPR041588">
    <property type="entry name" value="Integrase_H2C2"/>
</dbReference>
<dbReference type="PROSITE" id="PS50175">
    <property type="entry name" value="ASP_PROT_RETROV"/>
    <property type="match status" value="1"/>
</dbReference>
<dbReference type="GO" id="GO:0004519">
    <property type="term" value="F:endonuclease activity"/>
    <property type="evidence" value="ECO:0007669"/>
    <property type="project" value="UniProtKB-KW"/>
</dbReference>
<feature type="region of interest" description="Disordered" evidence="11">
    <location>
        <begin position="437"/>
        <end position="457"/>
    </location>
</feature>
<feature type="region of interest" description="Disordered" evidence="11">
    <location>
        <begin position="1"/>
        <end position="64"/>
    </location>
</feature>
<evidence type="ECO:0000259" key="13">
    <source>
        <dbReference type="PROSITE" id="PS50878"/>
    </source>
</evidence>
<keyword evidence="6" id="KW-0378">Hydrolase</keyword>
<feature type="domain" description="Peptidase A2" evidence="12">
    <location>
        <begin position="533"/>
        <end position="570"/>
    </location>
</feature>
<dbReference type="Pfam" id="PF17917">
    <property type="entry name" value="RT_RNaseH"/>
    <property type="match status" value="1"/>
</dbReference>
<evidence type="ECO:0000256" key="11">
    <source>
        <dbReference type="SAM" id="MobiDB-lite"/>
    </source>
</evidence>
<reference evidence="15" key="1">
    <citation type="submission" date="2016-04" db="EMBL/GenBank/DDBJ databases">
        <authorList>
            <person name="Nguyen H.D."/>
            <person name="Kesanakurti P."/>
            <person name="Cullis J."/>
            <person name="Levesque C.A."/>
            <person name="Hambleton S."/>
        </authorList>
    </citation>
    <scope>NUCLEOTIDE SEQUENCE</scope>
    <source>
        <strain evidence="15">DAOMC 238032</strain>
    </source>
</reference>
<dbReference type="SUPFAM" id="SSF53098">
    <property type="entry name" value="Ribonuclease H-like"/>
    <property type="match status" value="1"/>
</dbReference>
<dbReference type="InterPro" id="IPR041577">
    <property type="entry name" value="RT_RNaseH_2"/>
</dbReference>
<evidence type="ECO:0000256" key="8">
    <source>
        <dbReference type="ARBA" id="ARBA00022918"/>
    </source>
</evidence>
<dbReference type="GO" id="GO:0006508">
    <property type="term" value="P:proteolysis"/>
    <property type="evidence" value="ECO:0007669"/>
    <property type="project" value="InterPro"/>
</dbReference>
<organism evidence="15 16">
    <name type="scientific">Tilletia caries</name>
    <name type="common">wheat bunt fungus</name>
    <dbReference type="NCBI Taxonomy" id="13290"/>
    <lineage>
        <taxon>Eukaryota</taxon>
        <taxon>Fungi</taxon>
        <taxon>Dikarya</taxon>
        <taxon>Basidiomycota</taxon>
        <taxon>Ustilaginomycotina</taxon>
        <taxon>Exobasidiomycetes</taxon>
        <taxon>Tilletiales</taxon>
        <taxon>Tilletiaceae</taxon>
        <taxon>Tilletia</taxon>
    </lineage>
</organism>
<keyword evidence="5" id="KW-0255">Endonuclease</keyword>
<dbReference type="Pfam" id="PF17919">
    <property type="entry name" value="RT_RNaseH_2"/>
    <property type="match status" value="1"/>
</dbReference>
<keyword evidence="8" id="KW-0695">RNA-directed DNA polymerase</keyword>
<dbReference type="GO" id="GO:0015074">
    <property type="term" value="P:DNA integration"/>
    <property type="evidence" value="ECO:0007669"/>
    <property type="project" value="InterPro"/>
</dbReference>
<name>A0A8T8STK5_9BASI</name>
<comment type="caution">
    <text evidence="15">The sequence shown here is derived from an EMBL/GenBank/DDBJ whole genome shotgun (WGS) entry which is preliminary data.</text>
</comment>
<evidence type="ECO:0000256" key="1">
    <source>
        <dbReference type="ARBA" id="ARBA00012493"/>
    </source>
</evidence>
<evidence type="ECO:0000256" key="7">
    <source>
        <dbReference type="ARBA" id="ARBA00022884"/>
    </source>
</evidence>
<feature type="coiled-coil region" evidence="10">
    <location>
        <begin position="1480"/>
        <end position="1507"/>
    </location>
</feature>
<keyword evidence="7" id="KW-0694">RNA-binding</keyword>
<dbReference type="SUPFAM" id="SSF50630">
    <property type="entry name" value="Acid proteases"/>
    <property type="match status" value="1"/>
</dbReference>
<evidence type="ECO:0000256" key="9">
    <source>
        <dbReference type="ARBA" id="ARBA00023268"/>
    </source>
</evidence>
<dbReference type="Pfam" id="PF00078">
    <property type="entry name" value="RVT_1"/>
    <property type="match status" value="1"/>
</dbReference>
<dbReference type="EMBL" id="LWDD02001446">
    <property type="protein sequence ID" value="KAE8248056.1"/>
    <property type="molecule type" value="Genomic_DNA"/>
</dbReference>
<dbReference type="InterPro" id="IPR001995">
    <property type="entry name" value="Peptidase_A2_cat"/>
</dbReference>
<dbReference type="EC" id="2.7.7.49" evidence="1"/>
<dbReference type="InterPro" id="IPR036397">
    <property type="entry name" value="RNaseH_sf"/>
</dbReference>
<dbReference type="PROSITE" id="PS50994">
    <property type="entry name" value="INTEGRASE"/>
    <property type="match status" value="1"/>
</dbReference>
<dbReference type="CDD" id="cd00303">
    <property type="entry name" value="retropepsin_like"/>
    <property type="match status" value="1"/>
</dbReference>
<reference evidence="15" key="2">
    <citation type="journal article" date="2019" name="IMA Fungus">
        <title>Genome sequencing and comparison of five Tilletia species to identify candidate genes for the detection of regulated species infecting wheat.</title>
        <authorList>
            <person name="Nguyen H.D.T."/>
            <person name="Sultana T."/>
            <person name="Kesanakurti P."/>
            <person name="Hambleton S."/>
        </authorList>
    </citation>
    <scope>NUCLEOTIDE SEQUENCE</scope>
    <source>
        <strain evidence="15">DAOMC 238032</strain>
    </source>
</reference>
<dbReference type="CDD" id="cd01647">
    <property type="entry name" value="RT_LTR"/>
    <property type="match status" value="1"/>
</dbReference>
<dbReference type="GO" id="GO:0005634">
    <property type="term" value="C:nucleus"/>
    <property type="evidence" value="ECO:0007669"/>
    <property type="project" value="UniProtKB-ARBA"/>
</dbReference>
<dbReference type="GO" id="GO:0004190">
    <property type="term" value="F:aspartic-type endopeptidase activity"/>
    <property type="evidence" value="ECO:0007669"/>
    <property type="project" value="InterPro"/>
</dbReference>
<gene>
    <name evidence="15" type="ORF">A4X03_0g6884</name>
</gene>